<protein>
    <submittedName>
        <fullName evidence="2">Uncharacterized protein</fullName>
    </submittedName>
</protein>
<reference evidence="2" key="1">
    <citation type="submission" date="2022-01" db="EMBL/GenBank/DDBJ databases">
        <title>Nocardioidaceae gen. sp. A5X3R13.</title>
        <authorList>
            <person name="Lopez Marin M.A."/>
            <person name="Uhlik O."/>
        </authorList>
    </citation>
    <scope>NUCLEOTIDE SEQUENCE</scope>
    <source>
        <strain evidence="2">A5X3R13</strain>
    </source>
</reference>
<proteinExistence type="predicted"/>
<evidence type="ECO:0000256" key="1">
    <source>
        <dbReference type="SAM" id="MobiDB-lite"/>
    </source>
</evidence>
<evidence type="ECO:0000313" key="3">
    <source>
        <dbReference type="Proteomes" id="UP001164390"/>
    </source>
</evidence>
<gene>
    <name evidence="2" type="ORF">L0C25_11385</name>
</gene>
<feature type="region of interest" description="Disordered" evidence="1">
    <location>
        <begin position="23"/>
        <end position="48"/>
    </location>
</feature>
<name>A0AA46TM80_9ACTN</name>
<dbReference type="KEGG" id="sgrg:L0C25_11385"/>
<dbReference type="RefSeq" id="WP_271636616.1">
    <property type="nucleotide sequence ID" value="NZ_CP094970.1"/>
</dbReference>
<dbReference type="Proteomes" id="UP001164390">
    <property type="component" value="Chromosome"/>
</dbReference>
<dbReference type="EMBL" id="CP094970">
    <property type="protein sequence ID" value="UYM07640.1"/>
    <property type="molecule type" value="Genomic_DNA"/>
</dbReference>
<dbReference type="AlphaFoldDB" id="A0AA46TM80"/>
<organism evidence="2 3">
    <name type="scientific">Solicola gregarius</name>
    <dbReference type="NCBI Taxonomy" id="2908642"/>
    <lineage>
        <taxon>Bacteria</taxon>
        <taxon>Bacillati</taxon>
        <taxon>Actinomycetota</taxon>
        <taxon>Actinomycetes</taxon>
        <taxon>Propionibacteriales</taxon>
        <taxon>Nocardioidaceae</taxon>
        <taxon>Solicola</taxon>
    </lineage>
</organism>
<keyword evidence="3" id="KW-1185">Reference proteome</keyword>
<feature type="compositionally biased region" description="Basic and acidic residues" evidence="1">
    <location>
        <begin position="32"/>
        <end position="41"/>
    </location>
</feature>
<sequence>MRQMGRYRDDALDLHGGVAHLAQQQELTPPDQLDRTAEQRSELVLQVE</sequence>
<evidence type="ECO:0000313" key="2">
    <source>
        <dbReference type="EMBL" id="UYM07640.1"/>
    </source>
</evidence>
<accession>A0AA46TM80</accession>